<name>A0ABU5V1M4_9GAMM</name>
<dbReference type="GO" id="GO:0051213">
    <property type="term" value="F:dioxygenase activity"/>
    <property type="evidence" value="ECO:0007669"/>
    <property type="project" value="UniProtKB-KW"/>
</dbReference>
<evidence type="ECO:0000313" key="3">
    <source>
        <dbReference type="Proteomes" id="UP001301653"/>
    </source>
</evidence>
<comment type="caution">
    <text evidence="2">The sequence shown here is derived from an EMBL/GenBank/DDBJ whole genome shotgun (WGS) entry which is preliminary data.</text>
</comment>
<gene>
    <name evidence="2" type="ORF">VA603_06575</name>
</gene>
<dbReference type="Proteomes" id="UP001301653">
    <property type="component" value="Unassembled WGS sequence"/>
</dbReference>
<dbReference type="CDD" id="cd07363">
    <property type="entry name" value="45_DOPA_Dioxygenase"/>
    <property type="match status" value="1"/>
</dbReference>
<evidence type="ECO:0000256" key="1">
    <source>
        <dbReference type="ARBA" id="ARBA00023002"/>
    </source>
</evidence>
<keyword evidence="2" id="KW-0223">Dioxygenase</keyword>
<dbReference type="RefSeq" id="WP_132863227.1">
    <property type="nucleotide sequence ID" value="NZ_JAYFUH010000077.1"/>
</dbReference>
<keyword evidence="1 2" id="KW-0560">Oxidoreductase</keyword>
<evidence type="ECO:0000313" key="2">
    <source>
        <dbReference type="EMBL" id="MEA5667201.1"/>
    </source>
</evidence>
<dbReference type="EMBL" id="JAYFUH010000077">
    <property type="protein sequence ID" value="MEA5667201.1"/>
    <property type="molecule type" value="Genomic_DNA"/>
</dbReference>
<dbReference type="EC" id="1.13.-.-" evidence="2"/>
<keyword evidence="3" id="KW-1185">Reference proteome</keyword>
<accession>A0ABU5V1M4</accession>
<protein>
    <submittedName>
        <fullName evidence="2">Class III extradiol ring-cleavage dioxygenase</fullName>
        <ecNumber evidence="2">1.13.-.-</ecNumber>
    </submittedName>
</protein>
<dbReference type="SUPFAM" id="SSF53213">
    <property type="entry name" value="LigB-like"/>
    <property type="match status" value="1"/>
</dbReference>
<dbReference type="PANTHER" id="PTHR30096">
    <property type="entry name" value="4,5-DOPA DIOXYGENASE EXTRADIOL-LIKE PROTEIN"/>
    <property type="match status" value="1"/>
</dbReference>
<organism evidence="2 3">
    <name type="scientific">Stenotrophomonas capsici</name>
    <dbReference type="NCBI Taxonomy" id="3110230"/>
    <lineage>
        <taxon>Bacteria</taxon>
        <taxon>Pseudomonadati</taxon>
        <taxon>Pseudomonadota</taxon>
        <taxon>Gammaproteobacteria</taxon>
        <taxon>Lysobacterales</taxon>
        <taxon>Lysobacteraceae</taxon>
        <taxon>Stenotrophomonas</taxon>
    </lineage>
</organism>
<reference evidence="2 3" key="1">
    <citation type="submission" date="2023-12" db="EMBL/GenBank/DDBJ databases">
        <title>Stenotrophomonas guangdongensis sp. nov., isolated from wilted pepper plants (Capsicum annuum).</title>
        <authorList>
            <person name="Qiu M."/>
            <person name="Li Y."/>
            <person name="Liu Q."/>
            <person name="Zhang X."/>
            <person name="Huang Y."/>
            <person name="Guo R."/>
            <person name="Hu M."/>
            <person name="Zhou J."/>
            <person name="Zhou X."/>
        </authorList>
    </citation>
    <scope>NUCLEOTIDE SEQUENCE [LARGE SCALE GENOMIC DNA]</scope>
    <source>
        <strain evidence="2 3">MH1</strain>
    </source>
</reference>
<sequence length="239" mass="25610">MELQRMPALFAGLEELSVPGWDAAALQQATQAYPRPRAIVCVSPRWQTRGVCISIAPEQDSLHAMESVSTRVARRVAGLLDMPSARLDSSHPLDPEVVQLVQALYPQADIPVVQISLDSELSALEHAALAAWLRPLREQGVLIAGIGTICPDADDATRQQVSCFRDQVGQLIDAGDIVRLAECRLPAPGGERDMHLAPSALPLLYALAVREAGDSVEFFNGKCAGMPATPSVVLHPKAA</sequence>
<dbReference type="PANTHER" id="PTHR30096:SF0">
    <property type="entry name" value="4,5-DOPA DIOXYGENASE EXTRADIOL-LIKE PROTEIN"/>
    <property type="match status" value="1"/>
</dbReference>
<dbReference type="InterPro" id="IPR014436">
    <property type="entry name" value="Extradiol_dOase_DODA"/>
</dbReference>
<proteinExistence type="predicted"/>
<dbReference type="Gene3D" id="3.40.830.10">
    <property type="entry name" value="LigB-like"/>
    <property type="match status" value="1"/>
</dbReference>